<accession>A0A7S0C8H8</accession>
<dbReference type="AlphaFoldDB" id="A0A7S0C8H8"/>
<dbReference type="EMBL" id="HBEL01026924">
    <property type="protein sequence ID" value="CAD8416272.1"/>
    <property type="molecule type" value="Transcribed_RNA"/>
</dbReference>
<sequence>MRSVLLSHVFNRLGHDLERQIIVRIDEEQHQVWVRRQEHVANVTKNMPGVVDTTGVSKETQSVQLAHVLGVSFEPPPLQFANVLKNSCQNHECRRKVVTRC</sequence>
<protein>
    <submittedName>
        <fullName evidence="1">Uncharacterized protein</fullName>
    </submittedName>
</protein>
<reference evidence="1" key="1">
    <citation type="submission" date="2021-01" db="EMBL/GenBank/DDBJ databases">
        <authorList>
            <person name="Corre E."/>
            <person name="Pelletier E."/>
            <person name="Niang G."/>
            <person name="Scheremetjew M."/>
            <person name="Finn R."/>
            <person name="Kale V."/>
            <person name="Holt S."/>
            <person name="Cochrane G."/>
            <person name="Meng A."/>
            <person name="Brown T."/>
            <person name="Cohen L."/>
        </authorList>
    </citation>
    <scope>NUCLEOTIDE SEQUENCE</scope>
    <source>
        <strain evidence="1">CCAP1064/1</strain>
    </source>
</reference>
<proteinExistence type="predicted"/>
<evidence type="ECO:0000313" key="1">
    <source>
        <dbReference type="EMBL" id="CAD8416272.1"/>
    </source>
</evidence>
<gene>
    <name evidence="1" type="ORF">PINE0816_LOCUS12407</name>
</gene>
<organism evidence="1">
    <name type="scientific">Proboscia inermis</name>
    <dbReference type="NCBI Taxonomy" id="420281"/>
    <lineage>
        <taxon>Eukaryota</taxon>
        <taxon>Sar</taxon>
        <taxon>Stramenopiles</taxon>
        <taxon>Ochrophyta</taxon>
        <taxon>Bacillariophyta</taxon>
        <taxon>Coscinodiscophyceae</taxon>
        <taxon>Rhizosoleniophycidae</taxon>
        <taxon>Rhizosoleniales</taxon>
        <taxon>Rhizosoleniaceae</taxon>
        <taxon>Proboscia</taxon>
    </lineage>
</organism>
<name>A0A7S0C8H8_9STRA</name>